<keyword evidence="1" id="KW-0812">Transmembrane</keyword>
<dbReference type="AlphaFoldDB" id="A0AA36XKW3"/>
<accession>A0AA36XKW3</accession>
<organism evidence="2 3">
    <name type="scientific">Neisseria macacae ATCC 33926</name>
    <dbReference type="NCBI Taxonomy" id="997348"/>
    <lineage>
        <taxon>Bacteria</taxon>
        <taxon>Pseudomonadati</taxon>
        <taxon>Pseudomonadota</taxon>
        <taxon>Betaproteobacteria</taxon>
        <taxon>Neisseriales</taxon>
        <taxon>Neisseriaceae</taxon>
        <taxon>Neisseria</taxon>
    </lineage>
</organism>
<sequence length="41" mass="4712">MVKKSVGAFYAVLYGTGILYLIQHTTYPLIYIDFKKNRAIT</sequence>
<evidence type="ECO:0000313" key="3">
    <source>
        <dbReference type="Proteomes" id="UP000004982"/>
    </source>
</evidence>
<dbReference type="GO" id="GO:0004462">
    <property type="term" value="F:lactoylglutathione lyase activity"/>
    <property type="evidence" value="ECO:0007669"/>
    <property type="project" value="UniProtKB-EC"/>
</dbReference>
<dbReference type="Proteomes" id="UP000004982">
    <property type="component" value="Unassembled WGS sequence"/>
</dbReference>
<protein>
    <submittedName>
        <fullName evidence="2">Glyoxalase</fullName>
        <ecNumber evidence="2">4.4.1.5</ecNumber>
    </submittedName>
</protein>
<evidence type="ECO:0000256" key="1">
    <source>
        <dbReference type="SAM" id="Phobius"/>
    </source>
</evidence>
<keyword evidence="1" id="KW-0472">Membrane</keyword>
<dbReference type="EC" id="4.4.1.5" evidence="2"/>
<gene>
    <name evidence="2" type="ORF">HMPREF9418_1039</name>
</gene>
<proteinExistence type="predicted"/>
<comment type="caution">
    <text evidence="2">The sequence shown here is derived from an EMBL/GenBank/DDBJ whole genome shotgun (WGS) entry which is preliminary data.</text>
</comment>
<keyword evidence="2" id="KW-0456">Lyase</keyword>
<name>A0AA36XKW3_9NEIS</name>
<keyword evidence="1" id="KW-1133">Transmembrane helix</keyword>
<evidence type="ECO:0000313" key="2">
    <source>
        <dbReference type="EMBL" id="EGQ77422.1"/>
    </source>
</evidence>
<feature type="transmembrane region" description="Helical" evidence="1">
    <location>
        <begin position="12"/>
        <end position="32"/>
    </location>
</feature>
<reference evidence="2 3" key="1">
    <citation type="submission" date="2011-05" db="EMBL/GenBank/DDBJ databases">
        <authorList>
            <person name="Muzny D."/>
            <person name="Qin X."/>
            <person name="Deng J."/>
            <person name="Jiang H."/>
            <person name="Liu Y."/>
            <person name="Qu J."/>
            <person name="Song X.-Z."/>
            <person name="Zhang L."/>
            <person name="Thornton R."/>
            <person name="Coyle M."/>
            <person name="Francisco L."/>
            <person name="Jackson L."/>
            <person name="Javaid M."/>
            <person name="Korchina V."/>
            <person name="Kovar C."/>
            <person name="Mata R."/>
            <person name="Mathew T."/>
            <person name="Ngo R."/>
            <person name="Nguyen L."/>
            <person name="Nguyen N."/>
            <person name="Okwuonu G."/>
            <person name="Ongeri F."/>
            <person name="Pham C."/>
            <person name="Simmons D."/>
            <person name="Wilczek-Boney K."/>
            <person name="Hale W."/>
            <person name="Jakkamsetti A."/>
            <person name="Pham P."/>
            <person name="Ruth R."/>
            <person name="San Lucas F."/>
            <person name="Warren J."/>
            <person name="Zhang J."/>
            <person name="Zhao Z."/>
            <person name="Zhou C."/>
            <person name="Zhu D."/>
            <person name="Lee S."/>
            <person name="Bess C."/>
            <person name="Blankenburg K."/>
            <person name="Forbes L."/>
            <person name="Fu Q."/>
            <person name="Gubbala S."/>
            <person name="Hirani K."/>
            <person name="Jayaseelan J.C."/>
            <person name="Lara F."/>
            <person name="Munidasa M."/>
            <person name="Palculict T."/>
            <person name="Patil S."/>
            <person name="Pu L.-L."/>
            <person name="Saada N."/>
            <person name="Tang L."/>
            <person name="Weissenberger G."/>
            <person name="Zhu Y."/>
            <person name="Hemphill L."/>
            <person name="Shang Y."/>
            <person name="Youmans B."/>
            <person name="Ayvaz T."/>
            <person name="Ross M."/>
            <person name="Santibanez J."/>
            <person name="Aqrawi P."/>
            <person name="Gross S."/>
            <person name="Joshi V."/>
            <person name="Fowler G."/>
            <person name="Nazareth L."/>
            <person name="Reid J."/>
            <person name="Worley K."/>
            <person name="Petrosino J."/>
            <person name="Highlander S."/>
            <person name="Gibbs R."/>
        </authorList>
    </citation>
    <scope>NUCLEOTIDE SEQUENCE [LARGE SCALE GENOMIC DNA]</scope>
    <source>
        <strain evidence="2 3">ATCC 33926</strain>
    </source>
</reference>
<dbReference type="EMBL" id="AFQE01000048">
    <property type="protein sequence ID" value="EGQ77422.1"/>
    <property type="molecule type" value="Genomic_DNA"/>
</dbReference>